<evidence type="ECO:0000313" key="3">
    <source>
        <dbReference type="Proteomes" id="UP000594800"/>
    </source>
</evidence>
<feature type="transmembrane region" description="Helical" evidence="1">
    <location>
        <begin position="6"/>
        <end position="26"/>
    </location>
</feature>
<feature type="transmembrane region" description="Helical" evidence="1">
    <location>
        <begin position="73"/>
        <end position="91"/>
    </location>
</feature>
<dbReference type="EMBL" id="CP064942">
    <property type="protein sequence ID" value="QPH53274.1"/>
    <property type="molecule type" value="Genomic_DNA"/>
</dbReference>
<keyword evidence="1" id="KW-0812">Transmembrane</keyword>
<keyword evidence="1" id="KW-1133">Transmembrane helix</keyword>
<keyword evidence="3" id="KW-1185">Reference proteome</keyword>
<dbReference type="KEGG" id="poz:I0K15_15990"/>
<dbReference type="RefSeq" id="WP_196102485.1">
    <property type="nucleotide sequence ID" value="NZ_CP064942.1"/>
</dbReference>
<dbReference type="Proteomes" id="UP000594800">
    <property type="component" value="Chromosome"/>
</dbReference>
<accession>A0A7S9LQ73</accession>
<feature type="transmembrane region" description="Helical" evidence="1">
    <location>
        <begin position="98"/>
        <end position="116"/>
    </location>
</feature>
<gene>
    <name evidence="2" type="ORF">I0K15_15990</name>
</gene>
<organism evidence="2 3">
    <name type="scientific">Pontivivens ytuae</name>
    <dbReference type="NCBI Taxonomy" id="2789856"/>
    <lineage>
        <taxon>Bacteria</taxon>
        <taxon>Pseudomonadati</taxon>
        <taxon>Pseudomonadota</taxon>
        <taxon>Alphaproteobacteria</taxon>
        <taxon>Rhodobacterales</taxon>
        <taxon>Paracoccaceae</taxon>
        <taxon>Pontivivens</taxon>
    </lineage>
</organism>
<keyword evidence="1" id="KW-0472">Membrane</keyword>
<dbReference type="AlphaFoldDB" id="A0A7S9LQ73"/>
<sequence>MAPLALLLTVKIVVTLVGVVGPFLLLRRARIDALIGATAGSPLIYRLYGIAILALLFGYGGGLVQIAGGQFPSGVVVMGIVSNGGAALVLARVPRFRSAAVALGLLTAALGLALLAPEVAMGHPPG</sequence>
<proteinExistence type="predicted"/>
<evidence type="ECO:0000256" key="1">
    <source>
        <dbReference type="SAM" id="Phobius"/>
    </source>
</evidence>
<feature type="transmembrane region" description="Helical" evidence="1">
    <location>
        <begin position="47"/>
        <end position="67"/>
    </location>
</feature>
<reference evidence="2 3" key="1">
    <citation type="submission" date="2020-11" db="EMBL/GenBank/DDBJ databases">
        <title>Description of Pontivivens ytuae sp. nov. isolated from deep sea sediment of Mariana Trench.</title>
        <authorList>
            <person name="Wang Z."/>
            <person name="Sun Q.-L."/>
            <person name="Xu X.-D."/>
            <person name="Tang Y.-Z."/>
            <person name="Zhang J."/>
        </authorList>
    </citation>
    <scope>NUCLEOTIDE SEQUENCE [LARGE SCALE GENOMIC DNA]</scope>
    <source>
        <strain evidence="2 3">MT2928</strain>
    </source>
</reference>
<protein>
    <submittedName>
        <fullName evidence="2">Uncharacterized protein</fullName>
    </submittedName>
</protein>
<evidence type="ECO:0000313" key="2">
    <source>
        <dbReference type="EMBL" id="QPH53274.1"/>
    </source>
</evidence>
<name>A0A7S9LQ73_9RHOB</name>